<dbReference type="EMBL" id="HBUE01258543">
    <property type="protein sequence ID" value="CAG6557748.1"/>
    <property type="molecule type" value="Transcribed_RNA"/>
</dbReference>
<protein>
    <submittedName>
        <fullName evidence="1">(northern house mosquito) hypothetical protein</fullName>
    </submittedName>
</protein>
<name>A0A8D8D675_CULPI</name>
<dbReference type="AlphaFoldDB" id="A0A8D8D675"/>
<organism evidence="1">
    <name type="scientific">Culex pipiens</name>
    <name type="common">House mosquito</name>
    <dbReference type="NCBI Taxonomy" id="7175"/>
    <lineage>
        <taxon>Eukaryota</taxon>
        <taxon>Metazoa</taxon>
        <taxon>Ecdysozoa</taxon>
        <taxon>Arthropoda</taxon>
        <taxon>Hexapoda</taxon>
        <taxon>Insecta</taxon>
        <taxon>Pterygota</taxon>
        <taxon>Neoptera</taxon>
        <taxon>Endopterygota</taxon>
        <taxon>Diptera</taxon>
        <taxon>Nematocera</taxon>
        <taxon>Culicoidea</taxon>
        <taxon>Culicidae</taxon>
        <taxon>Culicinae</taxon>
        <taxon>Culicini</taxon>
        <taxon>Culex</taxon>
        <taxon>Culex</taxon>
    </lineage>
</organism>
<dbReference type="EMBL" id="HBUE01005326">
    <property type="protein sequence ID" value="CAG6445677.1"/>
    <property type="molecule type" value="Transcribed_RNA"/>
</dbReference>
<evidence type="ECO:0000313" key="1">
    <source>
        <dbReference type="EMBL" id="CAG6506432.1"/>
    </source>
</evidence>
<reference evidence="1" key="1">
    <citation type="submission" date="2021-05" db="EMBL/GenBank/DDBJ databases">
        <authorList>
            <person name="Alioto T."/>
            <person name="Alioto T."/>
            <person name="Gomez Garrido J."/>
        </authorList>
    </citation>
    <scope>NUCLEOTIDE SEQUENCE</scope>
</reference>
<accession>A0A8D8D675</accession>
<proteinExistence type="predicted"/>
<dbReference type="EMBL" id="HBUE01153500">
    <property type="protein sequence ID" value="CAG6506432.1"/>
    <property type="molecule type" value="Transcribed_RNA"/>
</dbReference>
<sequence length="147" mass="16311">MNIFGGKYSIAVLMCCCSRRCQGAKVVVDVGAERFFSSRQQSSSSPPTWTGDLGALKILLTSALLERGILRPSAIKNVLHAVRKYTLTRIHTQTTSIVCTISLWKLNVFNLQTSRTIPQTSSSVLYVKLQNHTRKTTSLANQSKHEI</sequence>